<dbReference type="Pfam" id="PF00501">
    <property type="entry name" value="AMP-binding"/>
    <property type="match status" value="1"/>
</dbReference>
<dbReference type="Gene3D" id="3.40.50.12780">
    <property type="entry name" value="N-terminal domain of ligase-like"/>
    <property type="match status" value="1"/>
</dbReference>
<evidence type="ECO:0000313" key="4">
    <source>
        <dbReference type="Proteomes" id="UP000425817"/>
    </source>
</evidence>
<evidence type="ECO:0000259" key="1">
    <source>
        <dbReference type="Pfam" id="PF00501"/>
    </source>
</evidence>
<evidence type="ECO:0000313" key="3">
    <source>
        <dbReference type="EMBL" id="QGW85005.1"/>
    </source>
</evidence>
<dbReference type="InterPro" id="IPR000873">
    <property type="entry name" value="AMP-dep_synth/lig_dom"/>
</dbReference>
<evidence type="ECO:0000259" key="2">
    <source>
        <dbReference type="Pfam" id="PF13193"/>
    </source>
</evidence>
<dbReference type="SUPFAM" id="SSF56801">
    <property type="entry name" value="Acetyl-CoA synthetase-like"/>
    <property type="match status" value="1"/>
</dbReference>
<dbReference type="OrthoDB" id="9766486at2"/>
<dbReference type="InterPro" id="IPR042099">
    <property type="entry name" value="ANL_N_sf"/>
</dbReference>
<reference evidence="3 4" key="1">
    <citation type="submission" date="2019-12" db="EMBL/GenBank/DDBJ databases">
        <title>Hybrid Genome Assemblies of two High G+C Isolates from Undergraduate Microbiology Courses.</title>
        <authorList>
            <person name="Ne Ville C.J."/>
            <person name="Enright D."/>
            <person name="Hernandez I."/>
            <person name="Dodsworth J."/>
            <person name="Orwin P.M."/>
        </authorList>
    </citation>
    <scope>NUCLEOTIDE SEQUENCE [LARGE SCALE GENOMIC DNA]</scope>
    <source>
        <strain evidence="3 4">CSUSB</strain>
    </source>
</reference>
<dbReference type="GO" id="GO:0016878">
    <property type="term" value="F:acid-thiol ligase activity"/>
    <property type="evidence" value="ECO:0007669"/>
    <property type="project" value="UniProtKB-ARBA"/>
</dbReference>
<dbReference type="InterPro" id="IPR020845">
    <property type="entry name" value="AMP-binding_CS"/>
</dbReference>
<dbReference type="PANTHER" id="PTHR43767:SF1">
    <property type="entry name" value="NONRIBOSOMAL PEPTIDE SYNTHASE PES1 (EUROFUNG)-RELATED"/>
    <property type="match status" value="1"/>
</dbReference>
<dbReference type="Proteomes" id="UP000425817">
    <property type="component" value="Chromosome"/>
</dbReference>
<feature type="domain" description="AMP-binding enzyme C-terminal" evidence="2">
    <location>
        <begin position="468"/>
        <end position="543"/>
    </location>
</feature>
<dbReference type="AlphaFoldDB" id="A0A6I6HQ71"/>
<gene>
    <name evidence="3" type="ORF">GOQ09_13670</name>
</gene>
<feature type="domain" description="AMP-dependent synthetase/ligase" evidence="1">
    <location>
        <begin position="35"/>
        <end position="414"/>
    </location>
</feature>
<proteinExistence type="predicted"/>
<dbReference type="NCBIfam" id="NF006181">
    <property type="entry name" value="PRK08314.1"/>
    <property type="match status" value="1"/>
</dbReference>
<organism evidence="3 4">
    <name type="scientific">Variovorax paradoxus</name>
    <dbReference type="NCBI Taxonomy" id="34073"/>
    <lineage>
        <taxon>Bacteria</taxon>
        <taxon>Pseudomonadati</taxon>
        <taxon>Pseudomonadota</taxon>
        <taxon>Betaproteobacteria</taxon>
        <taxon>Burkholderiales</taxon>
        <taxon>Comamonadaceae</taxon>
        <taxon>Variovorax</taxon>
    </lineage>
</organism>
<dbReference type="Gene3D" id="3.30.300.30">
    <property type="match status" value="1"/>
</dbReference>
<sequence length="562" mass="61015">MTDRPAAAETLPPHWPRGLPARIHVPRITLWQQIESAALRFPDKPAIFFCENAVTYAALRDQAVRLAGHLQQHGVNRGDRVLLLSQNCPQFVVAFHAIVRAGGVVVPINAMSTATEVSHYLADSGARVVCVAQELLAAVAPALQDGRLAHAVVHTYSDALLNLPTQPVPDTVTAPRMPLDVPRAVAWQAALADAPPPHEVDVQPTDLCLLPYTSGTTGHPKGCMHTHRTVLASTYGAALWRGLHAEAVVLAVAPLFHMLGLQNAMLMPLSQGATVVMLPRWDVAAAGRAIERYRVTTWAAPPAMLNDFFAHPETAQRDLRSLSMLNGGGAPMPQAVATLLRERFGISYVEGYGLTETASFLHGNPPGNGKTLSLGLPAFGVDSRIVDPVTLAPLPDGEVGELVTHGEQLMLGYWNNPEANTAAFFERDGKRFFRTGDLACRDADGFFFMRERLKRMINVSGFKVWPAEVEGLLHQHPAVHEACVVAVPDARQGESVRALVVCRPGAQVDAEGIAAWCRERLSAYKVPRSVVFRNALPKSETGKVQWRLLQEEAIAEAERATH</sequence>
<name>A0A6I6HQ71_VARPD</name>
<dbReference type="InterPro" id="IPR050237">
    <property type="entry name" value="ATP-dep_AMP-bd_enzyme"/>
</dbReference>
<accession>A0A6I6HQ71</accession>
<dbReference type="InterPro" id="IPR045851">
    <property type="entry name" value="AMP-bd_C_sf"/>
</dbReference>
<dbReference type="EMBL" id="CP046622">
    <property type="protein sequence ID" value="QGW85005.1"/>
    <property type="molecule type" value="Genomic_DNA"/>
</dbReference>
<dbReference type="Pfam" id="PF13193">
    <property type="entry name" value="AMP-binding_C"/>
    <property type="match status" value="1"/>
</dbReference>
<protein>
    <submittedName>
        <fullName evidence="3">AMP-binding protein</fullName>
    </submittedName>
</protein>
<dbReference type="PROSITE" id="PS00455">
    <property type="entry name" value="AMP_BINDING"/>
    <property type="match status" value="1"/>
</dbReference>
<dbReference type="InterPro" id="IPR025110">
    <property type="entry name" value="AMP-bd_C"/>
</dbReference>
<dbReference type="PANTHER" id="PTHR43767">
    <property type="entry name" value="LONG-CHAIN-FATTY-ACID--COA LIGASE"/>
    <property type="match status" value="1"/>
</dbReference>